<dbReference type="Pfam" id="PF17262">
    <property type="entry name" value="Cas6b_C"/>
    <property type="match status" value="1"/>
</dbReference>
<feature type="domain" description="Cas6b N-terminal" evidence="2">
    <location>
        <begin position="1"/>
        <end position="103"/>
    </location>
</feature>
<dbReference type="OrthoDB" id="145577at2157"/>
<dbReference type="KEGG" id="mls:MSLAZ_2527"/>
<dbReference type="EMBL" id="CP009515">
    <property type="protein sequence ID" value="AKB75788.1"/>
    <property type="molecule type" value="Genomic_DNA"/>
</dbReference>
<evidence type="ECO:0000259" key="1">
    <source>
        <dbReference type="Pfam" id="PF17262"/>
    </source>
</evidence>
<proteinExistence type="predicted"/>
<dbReference type="Pfam" id="PF17955">
    <property type="entry name" value="Cas6b_N"/>
    <property type="match status" value="1"/>
</dbReference>
<evidence type="ECO:0000313" key="3">
    <source>
        <dbReference type="EMBL" id="AKB75788.1"/>
    </source>
</evidence>
<dbReference type="HOGENOM" id="CLU_086561_0_0_2"/>
<evidence type="ECO:0008006" key="5">
    <source>
        <dbReference type="Google" id="ProtNLM"/>
    </source>
</evidence>
<dbReference type="RefSeq" id="WP_048127568.1">
    <property type="nucleotide sequence ID" value="NZ_CP009515.1"/>
</dbReference>
<dbReference type="InterPro" id="IPR020209">
    <property type="entry name" value="Cas6b_C"/>
</dbReference>
<dbReference type="PATRIC" id="fig|1434111.4.peg.3353"/>
<dbReference type="Proteomes" id="UP000033072">
    <property type="component" value="Chromosome"/>
</dbReference>
<dbReference type="InterPro" id="IPR041528">
    <property type="entry name" value="Cas6b_N"/>
</dbReference>
<keyword evidence="4" id="KW-1185">Reference proteome</keyword>
<reference evidence="3 4" key="1">
    <citation type="submission" date="2014-07" db="EMBL/GenBank/DDBJ databases">
        <title>Methanogenic archaea and the global carbon cycle.</title>
        <authorList>
            <person name="Henriksen J.R."/>
            <person name="Luke J."/>
            <person name="Reinhart S."/>
            <person name="Benedict M.N."/>
            <person name="Youngblut N.D."/>
            <person name="Metcalf M.E."/>
            <person name="Whitaker R.J."/>
            <person name="Metcalf W.W."/>
        </authorList>
    </citation>
    <scope>NUCLEOTIDE SEQUENCE [LARGE SCALE GENOMIC DNA]</scope>
    <source>
        <strain evidence="3 4">Z-7289</strain>
    </source>
</reference>
<dbReference type="AlphaFoldDB" id="A0A0E3S9F1"/>
<dbReference type="STRING" id="1434111.MSLAZ_2527"/>
<protein>
    <recommendedName>
        <fullName evidence="5">DNA repair protein</fullName>
    </recommendedName>
</protein>
<sequence length="223" mass="24976">MQINYTCVQYSDINLRIADSPKLRGYFGQKYKDNNIMHNHNGDKVMYRYPLVQYKVIQHGIPTLIGLGDGAELLLNVGVHEHELDIGGIKHDIGSAKIDTRTEDVGISDDIISYEFETPWLPLSQKNKLAYSAADIIEREDKLKSILIGNIITFSKGIHYQVPDTIRVSLNVNKIDAKYKGNNMLGFVGSFNCNFVLPDHIGLGQDVSYGFGTIVKAKKIEGM</sequence>
<name>A0A0E3S9F1_9EURY</name>
<dbReference type="GeneID" id="24807363"/>
<organism evidence="3 4">
    <name type="scientific">Methanosarcina lacustris Z-7289</name>
    <dbReference type="NCBI Taxonomy" id="1434111"/>
    <lineage>
        <taxon>Archaea</taxon>
        <taxon>Methanobacteriati</taxon>
        <taxon>Methanobacteriota</taxon>
        <taxon>Stenosarchaea group</taxon>
        <taxon>Methanomicrobia</taxon>
        <taxon>Methanosarcinales</taxon>
        <taxon>Methanosarcinaceae</taxon>
        <taxon>Methanosarcina</taxon>
    </lineage>
</organism>
<evidence type="ECO:0000313" key="4">
    <source>
        <dbReference type="Proteomes" id="UP000033072"/>
    </source>
</evidence>
<evidence type="ECO:0000259" key="2">
    <source>
        <dbReference type="Pfam" id="PF17955"/>
    </source>
</evidence>
<accession>A0A0E3S9F1</accession>
<gene>
    <name evidence="3" type="ORF">MSLAZ_2527</name>
</gene>
<feature type="domain" description="Cas6b C-terminal" evidence="1">
    <location>
        <begin position="106"/>
        <end position="216"/>
    </location>
</feature>